<dbReference type="Gene3D" id="1.20.1280.50">
    <property type="match status" value="1"/>
</dbReference>
<organism evidence="3 4">
    <name type="scientific">Trametes pubescens</name>
    <name type="common">White-rot fungus</name>
    <dbReference type="NCBI Taxonomy" id="154538"/>
    <lineage>
        <taxon>Eukaryota</taxon>
        <taxon>Fungi</taxon>
        <taxon>Dikarya</taxon>
        <taxon>Basidiomycota</taxon>
        <taxon>Agaricomycotina</taxon>
        <taxon>Agaricomycetes</taxon>
        <taxon>Polyporales</taxon>
        <taxon>Polyporaceae</taxon>
        <taxon>Trametes</taxon>
    </lineage>
</organism>
<dbReference type="Proteomes" id="UP000184267">
    <property type="component" value="Unassembled WGS sequence"/>
</dbReference>
<reference evidence="3 4" key="1">
    <citation type="submission" date="2016-10" db="EMBL/GenBank/DDBJ databases">
        <title>Genome sequence of the basidiomycete white-rot fungus Trametes pubescens.</title>
        <authorList>
            <person name="Makela M.R."/>
            <person name="Granchi Z."/>
            <person name="Peng M."/>
            <person name="De Vries R.P."/>
            <person name="Grigoriev I."/>
            <person name="Riley R."/>
            <person name="Hilden K."/>
        </authorList>
    </citation>
    <scope>NUCLEOTIDE SEQUENCE [LARGE SCALE GENOMIC DNA]</scope>
    <source>
        <strain evidence="3 4">FBCC735</strain>
    </source>
</reference>
<name>A0A1M2W6Z4_TRAPU</name>
<accession>A0A1M2W6Z4</accession>
<evidence type="ECO:0000313" key="3">
    <source>
        <dbReference type="EMBL" id="OJT15510.1"/>
    </source>
</evidence>
<proteinExistence type="predicted"/>
<sequence>MAQVPTALFARLQKSIKQNIIAHDRKAAQLRSQYNSLLPIARIPPEVLLEVFLYQVAMLRKEATSQLPGDDLACQCYSPYYKWLNVSQVCGRWREIALDCTPLWTWLALDLRASWFFPKMVIERSRSFPLDVMINITDPYNHCSPCVDSLDAHYGSESRVLNLLAELLPRIRELVVFIEMDEPDDIWASFDKPADHLEDIRFEAYGGFQFSRETRHQARADPLPTMLFAAETPRIHSLAVVGFAFELTNSLLHPGLRHLEITSCLCGTAVERSNLREFLVALRALPHLDTLKVDWSMTAVEEDSFEPVHLRELKLLHLAADPIPSKLFLNHLRFPHSAAVRYKSPNTLLTHQELEVIAQFSVSLLDGMTPRAIWYGPVWPHPERKPLSDPNASCHIWVADKHASVAGTPLESPWTTLPPPQPRLAVESHDPMFIDAVVSSALHALDLTAVHAICLEDFAVGNKWARVLGKANGVTTLRALGGAAFGLPAALARGVPKDIAPWDEDGLESNEWHWVDFAEDAREVVSEETEEHTPAPLDEGEDAATQTQDKGGDDSNEPIPPLFPQLNTIVFIGVDFAAPEGTKTSLHPDVRIPSSLLSEFQVMNARYGFSLAAFCKCLQVRRAQGASDLVRVEFEECRGAGVAQLAALIEEGVEVWWNHERVCG</sequence>
<evidence type="ECO:0000259" key="2">
    <source>
        <dbReference type="Pfam" id="PF12937"/>
    </source>
</evidence>
<dbReference type="OrthoDB" id="2747316at2759"/>
<feature type="region of interest" description="Disordered" evidence="1">
    <location>
        <begin position="523"/>
        <end position="559"/>
    </location>
</feature>
<comment type="caution">
    <text evidence="3">The sequence shown here is derived from an EMBL/GenBank/DDBJ whole genome shotgun (WGS) entry which is preliminary data.</text>
</comment>
<dbReference type="AlphaFoldDB" id="A0A1M2W6Z4"/>
<feature type="domain" description="F-box" evidence="2">
    <location>
        <begin position="40"/>
        <end position="107"/>
    </location>
</feature>
<protein>
    <recommendedName>
        <fullName evidence="2">F-box domain-containing protein</fullName>
    </recommendedName>
</protein>
<evidence type="ECO:0000313" key="4">
    <source>
        <dbReference type="Proteomes" id="UP000184267"/>
    </source>
</evidence>
<dbReference type="Pfam" id="PF12937">
    <property type="entry name" value="F-box-like"/>
    <property type="match status" value="1"/>
</dbReference>
<keyword evidence="4" id="KW-1185">Reference proteome</keyword>
<dbReference type="STRING" id="154538.A0A1M2W6Z4"/>
<gene>
    <name evidence="3" type="ORF">TRAPUB_7381</name>
</gene>
<dbReference type="InterPro" id="IPR001810">
    <property type="entry name" value="F-box_dom"/>
</dbReference>
<dbReference type="EMBL" id="MNAD01000155">
    <property type="protein sequence ID" value="OJT15510.1"/>
    <property type="molecule type" value="Genomic_DNA"/>
</dbReference>
<evidence type="ECO:0000256" key="1">
    <source>
        <dbReference type="SAM" id="MobiDB-lite"/>
    </source>
</evidence>